<evidence type="ECO:0000256" key="1">
    <source>
        <dbReference type="SAM" id="MobiDB-lite"/>
    </source>
</evidence>
<dbReference type="RefSeq" id="WP_345343242.1">
    <property type="nucleotide sequence ID" value="NZ_BAABFB010000029.1"/>
</dbReference>
<keyword evidence="2" id="KW-0812">Transmembrane</keyword>
<reference evidence="4" key="1">
    <citation type="journal article" date="2019" name="Int. J. Syst. Evol. Microbiol.">
        <title>The Global Catalogue of Microorganisms (GCM) 10K type strain sequencing project: providing services to taxonomists for standard genome sequencing and annotation.</title>
        <authorList>
            <consortium name="The Broad Institute Genomics Platform"/>
            <consortium name="The Broad Institute Genome Sequencing Center for Infectious Disease"/>
            <person name="Wu L."/>
            <person name="Ma J."/>
        </authorList>
    </citation>
    <scope>NUCLEOTIDE SEQUENCE [LARGE SCALE GENOMIC DNA]</scope>
    <source>
        <strain evidence="4">JCM 32206</strain>
    </source>
</reference>
<evidence type="ECO:0000313" key="3">
    <source>
        <dbReference type="EMBL" id="GAA4476096.1"/>
    </source>
</evidence>
<accession>A0ABP8NZB7</accession>
<dbReference type="EMBL" id="BAABFB010000029">
    <property type="protein sequence ID" value="GAA4476096.1"/>
    <property type="molecule type" value="Genomic_DNA"/>
</dbReference>
<evidence type="ECO:0000313" key="4">
    <source>
        <dbReference type="Proteomes" id="UP001501183"/>
    </source>
</evidence>
<feature type="compositionally biased region" description="Basic and acidic residues" evidence="1">
    <location>
        <begin position="88"/>
        <end position="106"/>
    </location>
</feature>
<keyword evidence="4" id="KW-1185">Reference proteome</keyword>
<feature type="compositionally biased region" description="Low complexity" evidence="1">
    <location>
        <begin position="28"/>
        <end position="46"/>
    </location>
</feature>
<keyword evidence="2" id="KW-1133">Transmembrane helix</keyword>
<protein>
    <submittedName>
        <fullName evidence="3">Uncharacterized protein</fullName>
    </submittedName>
</protein>
<feature type="transmembrane region" description="Helical" evidence="2">
    <location>
        <begin position="113"/>
        <end position="134"/>
    </location>
</feature>
<organism evidence="3 4">
    <name type="scientific">Rhodococcus olei</name>
    <dbReference type="NCBI Taxonomy" id="2161675"/>
    <lineage>
        <taxon>Bacteria</taxon>
        <taxon>Bacillati</taxon>
        <taxon>Actinomycetota</taxon>
        <taxon>Actinomycetes</taxon>
        <taxon>Mycobacteriales</taxon>
        <taxon>Nocardiaceae</taxon>
        <taxon>Rhodococcus</taxon>
    </lineage>
</organism>
<dbReference type="Proteomes" id="UP001501183">
    <property type="component" value="Unassembled WGS sequence"/>
</dbReference>
<evidence type="ECO:0000256" key="2">
    <source>
        <dbReference type="SAM" id="Phobius"/>
    </source>
</evidence>
<gene>
    <name evidence="3" type="ORF">GCM10023094_15100</name>
</gene>
<feature type="region of interest" description="Disordered" evidence="1">
    <location>
        <begin position="1"/>
        <end position="109"/>
    </location>
</feature>
<comment type="caution">
    <text evidence="3">The sequence shown here is derived from an EMBL/GenBank/DDBJ whole genome shotgun (WGS) entry which is preliminary data.</text>
</comment>
<name>A0ABP8NZB7_9NOCA</name>
<proteinExistence type="predicted"/>
<sequence>MGPEGEGPRDAGEPAADAAPSEPPPAKATPGEGAPGEGASAAEPGAPSEPAPGTGPAPGRIRRQEPGTTTPRPPTVGESRARDKARRAREEQQRLEAEQSAKDEAKRRTRRRAMIGGVAVVGVVGLVALGYTVLSSDEVDATCIDPNTEVVVDDSYCSSGTPGAGGVFIYAGSTYRYYYGGSSGGVGTKVSGGTVVTPKGVTIKTKSGTTIQRGGFGSKISGSSGT</sequence>
<feature type="compositionally biased region" description="Basic and acidic residues" evidence="1">
    <location>
        <begin position="1"/>
        <end position="12"/>
    </location>
</feature>
<keyword evidence="2" id="KW-0472">Membrane</keyword>